<evidence type="ECO:0000313" key="6">
    <source>
        <dbReference type="Proteomes" id="UP001597176"/>
    </source>
</evidence>
<dbReference type="Proteomes" id="UP001597176">
    <property type="component" value="Unassembled WGS sequence"/>
</dbReference>
<protein>
    <submittedName>
        <fullName evidence="5">Gfo/Idh/MocA family protein</fullName>
    </submittedName>
</protein>
<keyword evidence="1" id="KW-0560">Oxidoreductase</keyword>
<comment type="caution">
    <text evidence="5">The sequence shown here is derived from an EMBL/GenBank/DDBJ whole genome shotgun (WGS) entry which is preliminary data.</text>
</comment>
<feature type="domain" description="Gfo/Idh/MocA-like oxidoreductase N-terminal" evidence="3">
    <location>
        <begin position="6"/>
        <end position="115"/>
    </location>
</feature>
<accession>A0ABW3X0E8</accession>
<dbReference type="InterPro" id="IPR055170">
    <property type="entry name" value="GFO_IDH_MocA-like_dom"/>
</dbReference>
<name>A0ABW3X0E8_9HYPH</name>
<dbReference type="EMBL" id="JBHTND010000015">
    <property type="protein sequence ID" value="MFD1302344.1"/>
    <property type="molecule type" value="Genomic_DNA"/>
</dbReference>
<dbReference type="Pfam" id="PF01408">
    <property type="entry name" value="GFO_IDH_MocA"/>
    <property type="match status" value="1"/>
</dbReference>
<gene>
    <name evidence="5" type="ORF">ACFQ4G_12265</name>
</gene>
<dbReference type="RefSeq" id="WP_238202682.1">
    <property type="nucleotide sequence ID" value="NZ_JBHTND010000015.1"/>
</dbReference>
<proteinExistence type="predicted"/>
<feature type="region of interest" description="Disordered" evidence="2">
    <location>
        <begin position="334"/>
        <end position="359"/>
    </location>
</feature>
<keyword evidence="6" id="KW-1185">Reference proteome</keyword>
<reference evidence="6" key="1">
    <citation type="journal article" date="2019" name="Int. J. Syst. Evol. Microbiol.">
        <title>The Global Catalogue of Microorganisms (GCM) 10K type strain sequencing project: providing services to taxonomists for standard genome sequencing and annotation.</title>
        <authorList>
            <consortium name="The Broad Institute Genomics Platform"/>
            <consortium name="The Broad Institute Genome Sequencing Center for Infectious Disease"/>
            <person name="Wu L."/>
            <person name="Ma J."/>
        </authorList>
    </citation>
    <scope>NUCLEOTIDE SEQUENCE [LARGE SCALE GENOMIC DNA]</scope>
    <source>
        <strain evidence="6">CCUG 56108</strain>
    </source>
</reference>
<dbReference type="Gene3D" id="3.40.50.720">
    <property type="entry name" value="NAD(P)-binding Rossmann-like Domain"/>
    <property type="match status" value="1"/>
</dbReference>
<evidence type="ECO:0000259" key="4">
    <source>
        <dbReference type="Pfam" id="PF22725"/>
    </source>
</evidence>
<dbReference type="PANTHER" id="PTHR43818">
    <property type="entry name" value="BCDNA.GH03377"/>
    <property type="match status" value="1"/>
</dbReference>
<dbReference type="SUPFAM" id="SSF55347">
    <property type="entry name" value="Glyceraldehyde-3-phosphate dehydrogenase-like, C-terminal domain"/>
    <property type="match status" value="1"/>
</dbReference>
<dbReference type="PANTHER" id="PTHR43818:SF11">
    <property type="entry name" value="BCDNA.GH03377"/>
    <property type="match status" value="1"/>
</dbReference>
<evidence type="ECO:0000256" key="2">
    <source>
        <dbReference type="SAM" id="MobiDB-lite"/>
    </source>
</evidence>
<sequence>MGDSIGWGIVGYGWVARDYMAPGIRAAGHRLVAVSDPGEASRAAAEAEGARAHQDLAGLLSEPEVEAVYVATPNHLHREAVEALSTSGKAVLCEKPMAASLTDAEAMVAAVRRGGIFYGTAFDQRHHPAHRAMREAIREGRIGAVTTIRIVYACWLDRAWTSFVGQDNWRIDPVKAGGGALMDLAPHGIDLVDFLLDESIEDIAALTQARAQDYAVDDGALLIGRTGSGILANLHVAYNCPDALPRRRLEVIGTGGALTAIDTMGQVAGGTLSFTDGVDGRVEAIPFDGDASPFLEQVRAFGSALRRPSEREAYSAERDLHTMRLLARAYDGLSGRGDSGTDSRSGFRSQDNILPNPSS</sequence>
<feature type="domain" description="GFO/IDH/MocA-like oxidoreductase" evidence="4">
    <location>
        <begin position="130"/>
        <end position="258"/>
    </location>
</feature>
<dbReference type="InterPro" id="IPR000683">
    <property type="entry name" value="Gfo/Idh/MocA-like_OxRdtase_N"/>
</dbReference>
<evidence type="ECO:0000313" key="5">
    <source>
        <dbReference type="EMBL" id="MFD1302344.1"/>
    </source>
</evidence>
<dbReference type="Pfam" id="PF22725">
    <property type="entry name" value="GFO_IDH_MocA_C3"/>
    <property type="match status" value="1"/>
</dbReference>
<feature type="compositionally biased region" description="Low complexity" evidence="2">
    <location>
        <begin position="340"/>
        <end position="349"/>
    </location>
</feature>
<dbReference type="InterPro" id="IPR036291">
    <property type="entry name" value="NAD(P)-bd_dom_sf"/>
</dbReference>
<feature type="compositionally biased region" description="Polar residues" evidence="2">
    <location>
        <begin position="350"/>
        <end position="359"/>
    </location>
</feature>
<evidence type="ECO:0000259" key="3">
    <source>
        <dbReference type="Pfam" id="PF01408"/>
    </source>
</evidence>
<organism evidence="5 6">
    <name type="scientific">Methylobacterium marchantiae</name>
    <dbReference type="NCBI Taxonomy" id="600331"/>
    <lineage>
        <taxon>Bacteria</taxon>
        <taxon>Pseudomonadati</taxon>
        <taxon>Pseudomonadota</taxon>
        <taxon>Alphaproteobacteria</taxon>
        <taxon>Hyphomicrobiales</taxon>
        <taxon>Methylobacteriaceae</taxon>
        <taxon>Methylobacterium</taxon>
    </lineage>
</organism>
<dbReference type="Gene3D" id="3.30.360.10">
    <property type="entry name" value="Dihydrodipicolinate Reductase, domain 2"/>
    <property type="match status" value="1"/>
</dbReference>
<dbReference type="SUPFAM" id="SSF51735">
    <property type="entry name" value="NAD(P)-binding Rossmann-fold domains"/>
    <property type="match status" value="1"/>
</dbReference>
<dbReference type="InterPro" id="IPR050463">
    <property type="entry name" value="Gfo/Idh/MocA_oxidrdct_glycsds"/>
</dbReference>
<evidence type="ECO:0000256" key="1">
    <source>
        <dbReference type="ARBA" id="ARBA00023002"/>
    </source>
</evidence>